<dbReference type="EMBL" id="JAQQBS010000002">
    <property type="protein sequence ID" value="KAK0173614.1"/>
    <property type="molecule type" value="Genomic_DNA"/>
</dbReference>
<sequence>MIICEYFECLEKSTGPRMKRKETKIETFFPSYYGISHHTKKKYKPIHITLSHYILFEYFSVGSPERWNASKKNKRNTFLNNSSRAVILMIKIKIHTQNNYHISYNFSQANSR</sequence>
<organism evidence="1 2">
    <name type="scientific">Microctonus aethiopoides</name>
    <dbReference type="NCBI Taxonomy" id="144406"/>
    <lineage>
        <taxon>Eukaryota</taxon>
        <taxon>Metazoa</taxon>
        <taxon>Ecdysozoa</taxon>
        <taxon>Arthropoda</taxon>
        <taxon>Hexapoda</taxon>
        <taxon>Insecta</taxon>
        <taxon>Pterygota</taxon>
        <taxon>Neoptera</taxon>
        <taxon>Endopterygota</taxon>
        <taxon>Hymenoptera</taxon>
        <taxon>Apocrita</taxon>
        <taxon>Ichneumonoidea</taxon>
        <taxon>Braconidae</taxon>
        <taxon>Euphorinae</taxon>
        <taxon>Microctonus</taxon>
    </lineage>
</organism>
<accession>A0AA39FQQ0</accession>
<evidence type="ECO:0000313" key="1">
    <source>
        <dbReference type="EMBL" id="KAK0173614.1"/>
    </source>
</evidence>
<reference evidence="1" key="1">
    <citation type="journal article" date="2023" name="bioRxiv">
        <title>Scaffold-level genome assemblies of two parasitoid biocontrol wasps reveal the parthenogenesis mechanism and an associated novel virus.</title>
        <authorList>
            <person name="Inwood S."/>
            <person name="Skelly J."/>
            <person name="Guhlin J."/>
            <person name="Harrop T."/>
            <person name="Goldson S."/>
            <person name="Dearden P."/>
        </authorList>
    </citation>
    <scope>NUCLEOTIDE SEQUENCE</scope>
    <source>
        <strain evidence="1">Irish</strain>
        <tissue evidence="1">Whole body</tissue>
    </source>
</reference>
<reference evidence="1" key="2">
    <citation type="submission" date="2023-03" db="EMBL/GenBank/DDBJ databases">
        <authorList>
            <person name="Inwood S.N."/>
            <person name="Skelly J.G."/>
            <person name="Guhlin J."/>
            <person name="Harrop T.W.R."/>
            <person name="Goldson S.G."/>
            <person name="Dearden P.K."/>
        </authorList>
    </citation>
    <scope>NUCLEOTIDE SEQUENCE</scope>
    <source>
        <strain evidence="1">Irish</strain>
        <tissue evidence="1">Whole body</tissue>
    </source>
</reference>
<protein>
    <submittedName>
        <fullName evidence="1">Uncharacterized protein</fullName>
    </submittedName>
</protein>
<evidence type="ECO:0000313" key="2">
    <source>
        <dbReference type="Proteomes" id="UP001168990"/>
    </source>
</evidence>
<dbReference type="Proteomes" id="UP001168990">
    <property type="component" value="Unassembled WGS sequence"/>
</dbReference>
<name>A0AA39FQQ0_9HYME</name>
<proteinExistence type="predicted"/>
<keyword evidence="2" id="KW-1185">Reference proteome</keyword>
<dbReference type="AlphaFoldDB" id="A0AA39FQQ0"/>
<comment type="caution">
    <text evidence="1">The sequence shown here is derived from an EMBL/GenBank/DDBJ whole genome shotgun (WGS) entry which is preliminary data.</text>
</comment>
<gene>
    <name evidence="1" type="ORF">PV328_006784</name>
</gene>